<evidence type="ECO:0000313" key="2">
    <source>
        <dbReference type="Proteomes" id="UP000005551"/>
    </source>
</evidence>
<dbReference type="PROSITE" id="PS51257">
    <property type="entry name" value="PROKAR_LIPOPROTEIN"/>
    <property type="match status" value="1"/>
</dbReference>
<sequence>MKKNMILGVFLAGILAACGPERTEEVETEVVESEVTDAEWVALFNGEDLSGWRKYGGEPVALPGR</sequence>
<comment type="caution">
    <text evidence="1">The sequence shown here is derived from an EMBL/GenBank/DDBJ whole genome shotgun (WGS) entry which is preliminary data.</text>
</comment>
<dbReference type="EMBL" id="AJYA01000019">
    <property type="protein sequence ID" value="EIM76642.1"/>
    <property type="molecule type" value="Genomic_DNA"/>
</dbReference>
<dbReference type="STRING" id="1189621.A3SI_09263"/>
<keyword evidence="2" id="KW-1185">Reference proteome</keyword>
<dbReference type="Gene3D" id="2.60.120.560">
    <property type="entry name" value="Exo-inulinase, domain 1"/>
    <property type="match status" value="1"/>
</dbReference>
<evidence type="ECO:0008006" key="3">
    <source>
        <dbReference type="Google" id="ProtNLM"/>
    </source>
</evidence>
<proteinExistence type="predicted"/>
<reference evidence="1 2" key="1">
    <citation type="submission" date="2012-05" db="EMBL/GenBank/DDBJ databases">
        <title>Genome sequence of Nitritalea halalkaliphila LW7.</title>
        <authorList>
            <person name="Jangir P.K."/>
            <person name="Singh A."/>
            <person name="Shivaji S."/>
            <person name="Sharma R."/>
        </authorList>
    </citation>
    <scope>NUCLEOTIDE SEQUENCE [LARGE SCALE GENOMIC DNA]</scope>
    <source>
        <strain evidence="1 2">LW7</strain>
    </source>
</reference>
<dbReference type="RefSeq" id="WP_009054807.1">
    <property type="nucleotide sequence ID" value="NZ_AJYA01000019.1"/>
</dbReference>
<evidence type="ECO:0000313" key="1">
    <source>
        <dbReference type="EMBL" id="EIM76642.1"/>
    </source>
</evidence>
<gene>
    <name evidence="1" type="ORF">A3SI_09263</name>
</gene>
<dbReference type="Proteomes" id="UP000005551">
    <property type="component" value="Unassembled WGS sequence"/>
</dbReference>
<protein>
    <recommendedName>
        <fullName evidence="3">3-keto-disaccharide hydrolase domain-containing protein</fullName>
    </recommendedName>
</protein>
<organism evidence="1 2">
    <name type="scientific">Nitritalea halalkaliphila LW7</name>
    <dbReference type="NCBI Taxonomy" id="1189621"/>
    <lineage>
        <taxon>Bacteria</taxon>
        <taxon>Pseudomonadati</taxon>
        <taxon>Bacteroidota</taxon>
        <taxon>Cytophagia</taxon>
        <taxon>Cytophagales</taxon>
        <taxon>Cyclobacteriaceae</taxon>
        <taxon>Nitritalea</taxon>
    </lineage>
</organism>
<dbReference type="AlphaFoldDB" id="I5C490"/>
<name>I5C490_9BACT</name>
<accession>I5C490</accession>